<proteinExistence type="predicted"/>
<name>A0A6M3KX07_9ZZZZ</name>
<evidence type="ECO:0000313" key="1">
    <source>
        <dbReference type="EMBL" id="QJA86460.1"/>
    </source>
</evidence>
<gene>
    <name evidence="1" type="ORF">MM415B02077_0001</name>
</gene>
<sequence>MKKGGIVRKDQGWMSLKASLAQLGDYDVSVGVLGEAEPYESGSPVTVAEVATFNEFGTRTIPERSFIRSTIADKKLAWTRMARTILRGKTKIATQNMYQALGMRAQADVQNTIVRLVDPPNAPSTIKAKKSDNPLIDTGRLKNSITYEIKPKGAGD</sequence>
<reference evidence="1" key="1">
    <citation type="submission" date="2020-03" db="EMBL/GenBank/DDBJ databases">
        <title>The deep terrestrial virosphere.</title>
        <authorList>
            <person name="Holmfeldt K."/>
            <person name="Nilsson E."/>
            <person name="Simone D."/>
            <person name="Lopez-Fernandez M."/>
            <person name="Wu X."/>
            <person name="de Brujin I."/>
            <person name="Lundin D."/>
            <person name="Andersson A."/>
            <person name="Bertilsson S."/>
            <person name="Dopson M."/>
        </authorList>
    </citation>
    <scope>NUCLEOTIDE SEQUENCE</scope>
    <source>
        <strain evidence="1">MM415B02077</strain>
    </source>
</reference>
<organism evidence="1">
    <name type="scientific">viral metagenome</name>
    <dbReference type="NCBI Taxonomy" id="1070528"/>
    <lineage>
        <taxon>unclassified sequences</taxon>
        <taxon>metagenomes</taxon>
        <taxon>organismal metagenomes</taxon>
    </lineage>
</organism>
<evidence type="ECO:0008006" key="2">
    <source>
        <dbReference type="Google" id="ProtNLM"/>
    </source>
</evidence>
<dbReference type="EMBL" id="MT142636">
    <property type="protein sequence ID" value="QJA86460.1"/>
    <property type="molecule type" value="Genomic_DNA"/>
</dbReference>
<protein>
    <recommendedName>
        <fullName evidence="2">Tail protein</fullName>
    </recommendedName>
</protein>
<accession>A0A6M3KX07</accession>
<dbReference type="AlphaFoldDB" id="A0A6M3KX07"/>